<feature type="compositionally biased region" description="Low complexity" evidence="4">
    <location>
        <begin position="115"/>
        <end position="135"/>
    </location>
</feature>
<dbReference type="Pfam" id="PF13180">
    <property type="entry name" value="PDZ_2"/>
    <property type="match status" value="1"/>
</dbReference>
<reference evidence="7 8" key="1">
    <citation type="journal article" date="2023" name="Microbiol. Spectr.">
        <title>Synergy between Genome Mining, Metabolomics, and Bioinformatics Uncovers Antibacterial Chlorinated Carbazole Alkaloids and Their Biosynthetic Gene Cluster from Streptomyces tubbatahanensis sp. nov., a Novel Actinomycete Isolated from Sulu Sea, Philippines.</title>
        <authorList>
            <person name="Tenebro C.P."/>
            <person name="Trono D.J.V.L."/>
            <person name="Balida L.A.P."/>
            <person name="Bayog L.K.A."/>
            <person name="Bruna J.R."/>
            <person name="Sabido E.M."/>
            <person name="Caspe D.P.C."/>
            <person name="de Los Santos E.L.C."/>
            <person name="Saludes J.P."/>
            <person name="Dalisay D.S."/>
        </authorList>
    </citation>
    <scope>NUCLEOTIDE SEQUENCE [LARGE SCALE GENOMIC DNA]</scope>
    <source>
        <strain evidence="7 8">DSD3025</strain>
    </source>
</reference>
<evidence type="ECO:0000313" key="7">
    <source>
        <dbReference type="EMBL" id="UNS97812.1"/>
    </source>
</evidence>
<dbReference type="InterPro" id="IPR001478">
    <property type="entry name" value="PDZ"/>
</dbReference>
<accession>A0ABY3XTN2</accession>
<evidence type="ECO:0000256" key="2">
    <source>
        <dbReference type="ARBA" id="ARBA00022670"/>
    </source>
</evidence>
<evidence type="ECO:0000259" key="6">
    <source>
        <dbReference type="SMART" id="SM00228"/>
    </source>
</evidence>
<keyword evidence="2" id="KW-0645">Protease</keyword>
<dbReference type="SUPFAM" id="SSF50494">
    <property type="entry name" value="Trypsin-like serine proteases"/>
    <property type="match status" value="1"/>
</dbReference>
<protein>
    <submittedName>
        <fullName evidence="7">Trypsin-like peptidase domain-containing protein</fullName>
    </submittedName>
</protein>
<evidence type="ECO:0000256" key="4">
    <source>
        <dbReference type="SAM" id="MobiDB-lite"/>
    </source>
</evidence>
<feature type="compositionally biased region" description="Gly residues" evidence="4">
    <location>
        <begin position="228"/>
        <end position="244"/>
    </location>
</feature>
<keyword evidence="5" id="KW-0812">Transmembrane</keyword>
<proteinExistence type="inferred from homology"/>
<dbReference type="PANTHER" id="PTHR43343">
    <property type="entry name" value="PEPTIDASE S12"/>
    <property type="match status" value="1"/>
</dbReference>
<dbReference type="PRINTS" id="PR00834">
    <property type="entry name" value="PROTEASES2C"/>
</dbReference>
<feature type="compositionally biased region" description="Pro residues" evidence="4">
    <location>
        <begin position="246"/>
        <end position="256"/>
    </location>
</feature>
<sequence>MSTENDGAAVTPAAGAGPTPPAPAQAPSAGAPTSREDGDFSLPSPDSSVTAAPDVASADTPSGTSPGAPPEAEGRTQHGTSVQDTVARPAEAPASMSAPASTDTLVQSPQDGSYDAPAPVDAPVPAAGTEAMSPAPAAPPRQPSPPPAAPPVAGPAAASGTAATSGGPGMSASEPGGAERPYQPEGSTGPGESGGYGAAGDGGSGQAGGWGHGSTGHPTPPPPPPYGGGPGGPVGPGGSGGGGMPPHDPWAMPPGSGPGGPEPGGKKRRNGLIVGVVVAALVAGGIGGGIGFWAADRSDGGSTTISSSADPEKLNRSPKSVAGIAAKALPSVVTIRSSGGGEEGTGTGFVFDKEGHILTNNHVVANATQGGKLTATFSDGKKYDAHVVGNAQGYDIAVLKLSGVGDRKLDPLPVANSGEVAVGDATIAIGAPFGLSGTVTTGIVSAKNRPVASSDGQGSQASYMNALQTDASINPGNSGGPLLNSQGAVIGVNSAIQSGGGGGGMEGGGQAGSVGLGFAIPSNQAKRVAEQLIDTGEPVYPMIGATVQLGGEGKGATISRDGENGSEPVTPNGPADKAGLKPGDVITKLDDTVIDSGPTLIGTIWSHKPGEKVEVTYERDGKEHTVELTLGSRKGDK</sequence>
<feature type="transmembrane region" description="Helical" evidence="5">
    <location>
        <begin position="272"/>
        <end position="295"/>
    </location>
</feature>
<dbReference type="InterPro" id="IPR051201">
    <property type="entry name" value="Chloro_Bact_Ser_Proteases"/>
</dbReference>
<dbReference type="InterPro" id="IPR001940">
    <property type="entry name" value="Peptidase_S1C"/>
</dbReference>
<comment type="similarity">
    <text evidence="1">Belongs to the peptidase S1C family.</text>
</comment>
<feature type="region of interest" description="Disordered" evidence="4">
    <location>
        <begin position="1"/>
        <end position="267"/>
    </location>
</feature>
<dbReference type="Proteomes" id="UP001202244">
    <property type="component" value="Chromosome"/>
</dbReference>
<dbReference type="Gene3D" id="2.40.10.10">
    <property type="entry name" value="Trypsin-like serine proteases"/>
    <property type="match status" value="2"/>
</dbReference>
<evidence type="ECO:0000256" key="3">
    <source>
        <dbReference type="ARBA" id="ARBA00022801"/>
    </source>
</evidence>
<dbReference type="Gene3D" id="2.30.42.10">
    <property type="match status" value="1"/>
</dbReference>
<dbReference type="PANTHER" id="PTHR43343:SF3">
    <property type="entry name" value="PROTEASE DO-LIKE 8, CHLOROPLASTIC"/>
    <property type="match status" value="1"/>
</dbReference>
<dbReference type="InterPro" id="IPR036034">
    <property type="entry name" value="PDZ_sf"/>
</dbReference>
<feature type="compositionally biased region" description="Low complexity" evidence="4">
    <location>
        <begin position="154"/>
        <end position="173"/>
    </location>
</feature>
<feature type="compositionally biased region" description="Low complexity" evidence="4">
    <location>
        <begin position="87"/>
        <end position="101"/>
    </location>
</feature>
<feature type="domain" description="PDZ" evidence="6">
    <location>
        <begin position="541"/>
        <end position="621"/>
    </location>
</feature>
<evidence type="ECO:0000256" key="5">
    <source>
        <dbReference type="SAM" id="Phobius"/>
    </source>
</evidence>
<keyword evidence="5" id="KW-0472">Membrane</keyword>
<feature type="compositionally biased region" description="Low complexity" evidence="4">
    <location>
        <begin position="7"/>
        <end position="17"/>
    </location>
</feature>
<organism evidence="7 8">
    <name type="scientific">Streptomyces tubbatahanensis</name>
    <dbReference type="NCBI Taxonomy" id="2923272"/>
    <lineage>
        <taxon>Bacteria</taxon>
        <taxon>Bacillati</taxon>
        <taxon>Actinomycetota</taxon>
        <taxon>Actinomycetes</taxon>
        <taxon>Kitasatosporales</taxon>
        <taxon>Streptomycetaceae</taxon>
        <taxon>Streptomyces</taxon>
    </lineage>
</organism>
<dbReference type="SUPFAM" id="SSF50156">
    <property type="entry name" value="PDZ domain-like"/>
    <property type="match status" value="1"/>
</dbReference>
<dbReference type="RefSeq" id="WP_242752079.1">
    <property type="nucleotide sequence ID" value="NZ_CP093846.1"/>
</dbReference>
<dbReference type="EMBL" id="CP093846">
    <property type="protein sequence ID" value="UNS97812.1"/>
    <property type="molecule type" value="Genomic_DNA"/>
</dbReference>
<name>A0ABY3XTN2_9ACTN</name>
<keyword evidence="3" id="KW-0378">Hydrolase</keyword>
<gene>
    <name evidence="7" type="ORF">MMF93_16045</name>
</gene>
<dbReference type="InterPro" id="IPR043504">
    <property type="entry name" value="Peptidase_S1_PA_chymotrypsin"/>
</dbReference>
<dbReference type="SMART" id="SM00228">
    <property type="entry name" value="PDZ"/>
    <property type="match status" value="1"/>
</dbReference>
<feature type="compositionally biased region" description="Gly residues" evidence="4">
    <location>
        <begin position="188"/>
        <end position="214"/>
    </location>
</feature>
<evidence type="ECO:0000256" key="1">
    <source>
        <dbReference type="ARBA" id="ARBA00010541"/>
    </source>
</evidence>
<feature type="compositionally biased region" description="Polar residues" evidence="4">
    <location>
        <begin position="102"/>
        <end position="111"/>
    </location>
</feature>
<keyword evidence="5" id="KW-1133">Transmembrane helix</keyword>
<feature type="compositionally biased region" description="Pro residues" evidence="4">
    <location>
        <begin position="218"/>
        <end position="227"/>
    </location>
</feature>
<dbReference type="InterPro" id="IPR009003">
    <property type="entry name" value="Peptidase_S1_PA"/>
</dbReference>
<feature type="compositionally biased region" description="Pro residues" evidence="4">
    <location>
        <begin position="136"/>
        <end position="153"/>
    </location>
</feature>
<feature type="region of interest" description="Disordered" evidence="4">
    <location>
        <begin position="551"/>
        <end position="581"/>
    </location>
</feature>
<evidence type="ECO:0000313" key="8">
    <source>
        <dbReference type="Proteomes" id="UP001202244"/>
    </source>
</evidence>
<keyword evidence="8" id="KW-1185">Reference proteome</keyword>
<dbReference type="Pfam" id="PF13365">
    <property type="entry name" value="Trypsin_2"/>
    <property type="match status" value="1"/>
</dbReference>